<dbReference type="Gene3D" id="3.40.50.2300">
    <property type="match status" value="2"/>
</dbReference>
<dbReference type="PANTHER" id="PTHR44591:SF21">
    <property type="entry name" value="TWO-COMPONENT RESPONSE REGULATOR"/>
    <property type="match status" value="1"/>
</dbReference>
<dbReference type="OrthoDB" id="9813903at2"/>
<comment type="caution">
    <text evidence="2">Lacks conserved residue(s) required for the propagation of feature annotation.</text>
</comment>
<keyword evidence="1 2" id="KW-0597">Phosphoprotein</keyword>
<sequence length="247" mass="27933">MLINSIHHIQIMSLKGKHNMEGLIVEPSRTYQRFLSSAIELGGLGTKQVSIGSEALMLLRNQHFDLVFIAMHLQDMNASKFSWHLRADLHICQIPVVMITSNEDKELLDEAFSAGVTKIFAKHELDKITSYAAQFSNQKYKKAISGRILYIEDSQSVTNQTLTILRDNGYTVDRFANGEEGIRVFQNNVYDLVLIDILLKGRLNGRGTVKAIRQLEDQNKNYIPLLIFSVLDDVASRVELLRLGAND</sequence>
<proteinExistence type="predicted"/>
<feature type="domain" description="Response regulatory" evidence="3">
    <location>
        <begin position="21"/>
        <end position="133"/>
    </location>
</feature>
<dbReference type="PANTHER" id="PTHR44591">
    <property type="entry name" value="STRESS RESPONSE REGULATOR PROTEIN 1"/>
    <property type="match status" value="1"/>
</dbReference>
<evidence type="ECO:0000259" key="3">
    <source>
        <dbReference type="PROSITE" id="PS50110"/>
    </source>
</evidence>
<evidence type="ECO:0000313" key="5">
    <source>
        <dbReference type="Proteomes" id="UP000236753"/>
    </source>
</evidence>
<evidence type="ECO:0000256" key="2">
    <source>
        <dbReference type="PROSITE-ProRule" id="PRU00169"/>
    </source>
</evidence>
<name>A0A1H5TTW9_9PROT</name>
<evidence type="ECO:0000313" key="4">
    <source>
        <dbReference type="EMBL" id="SEF65668.1"/>
    </source>
</evidence>
<evidence type="ECO:0000256" key="1">
    <source>
        <dbReference type="ARBA" id="ARBA00022553"/>
    </source>
</evidence>
<dbReference type="InterPro" id="IPR050595">
    <property type="entry name" value="Bact_response_regulator"/>
</dbReference>
<accession>A0A1H5TTW9</accession>
<dbReference type="Pfam" id="PF00072">
    <property type="entry name" value="Response_reg"/>
    <property type="match status" value="2"/>
</dbReference>
<feature type="modified residue" description="4-aspartylphosphate" evidence="2">
    <location>
        <position position="196"/>
    </location>
</feature>
<dbReference type="Proteomes" id="UP000236753">
    <property type="component" value="Unassembled WGS sequence"/>
</dbReference>
<protein>
    <submittedName>
        <fullName evidence="4">Two-component system, cell cycle response regulator</fullName>
    </submittedName>
</protein>
<dbReference type="SMART" id="SM00448">
    <property type="entry name" value="REC"/>
    <property type="match status" value="2"/>
</dbReference>
<dbReference type="AlphaFoldDB" id="A0A1H5TTW9"/>
<dbReference type="InterPro" id="IPR001789">
    <property type="entry name" value="Sig_transdc_resp-reg_receiver"/>
</dbReference>
<feature type="domain" description="Response regulatory" evidence="3">
    <location>
        <begin position="147"/>
        <end position="247"/>
    </location>
</feature>
<dbReference type="EMBL" id="FNUX01000005">
    <property type="protein sequence ID" value="SEF65668.1"/>
    <property type="molecule type" value="Genomic_DNA"/>
</dbReference>
<dbReference type="GO" id="GO:0000160">
    <property type="term" value="P:phosphorelay signal transduction system"/>
    <property type="evidence" value="ECO:0007669"/>
    <property type="project" value="InterPro"/>
</dbReference>
<organism evidence="4 5">
    <name type="scientific">Nitrosomonas ureae</name>
    <dbReference type="NCBI Taxonomy" id="44577"/>
    <lineage>
        <taxon>Bacteria</taxon>
        <taxon>Pseudomonadati</taxon>
        <taxon>Pseudomonadota</taxon>
        <taxon>Betaproteobacteria</taxon>
        <taxon>Nitrosomonadales</taxon>
        <taxon>Nitrosomonadaceae</taxon>
        <taxon>Nitrosomonas</taxon>
    </lineage>
</organism>
<dbReference type="InterPro" id="IPR011006">
    <property type="entry name" value="CheY-like_superfamily"/>
</dbReference>
<dbReference type="PROSITE" id="PS50110">
    <property type="entry name" value="RESPONSE_REGULATORY"/>
    <property type="match status" value="2"/>
</dbReference>
<dbReference type="SUPFAM" id="SSF52172">
    <property type="entry name" value="CheY-like"/>
    <property type="match status" value="2"/>
</dbReference>
<dbReference type="CDD" id="cd00156">
    <property type="entry name" value="REC"/>
    <property type="match status" value="2"/>
</dbReference>
<reference evidence="4 5" key="1">
    <citation type="submission" date="2016-10" db="EMBL/GenBank/DDBJ databases">
        <authorList>
            <person name="de Groot N.N."/>
        </authorList>
    </citation>
    <scope>NUCLEOTIDE SEQUENCE [LARGE SCALE GENOMIC DNA]</scope>
    <source>
        <strain evidence="4 5">Nm13</strain>
    </source>
</reference>
<gene>
    <name evidence="4" type="ORF">SAMN05216334_105133</name>
</gene>